<evidence type="ECO:0000256" key="1">
    <source>
        <dbReference type="SAM" id="MobiDB-lite"/>
    </source>
</evidence>
<name>A0A8H6J6Y4_9PEZI</name>
<feature type="region of interest" description="Disordered" evidence="1">
    <location>
        <begin position="1"/>
        <end position="55"/>
    </location>
</feature>
<protein>
    <submittedName>
        <fullName evidence="2">Uncharacterized protein</fullName>
    </submittedName>
</protein>
<reference evidence="2 3" key="1">
    <citation type="journal article" date="2020" name="Phytopathology">
        <title>Genome Sequence Resources of Colletotrichum truncatum, C. plurivorum, C. musicola, and C. sojae: Four Species Pathogenic to Soybean (Glycine max).</title>
        <authorList>
            <person name="Rogerio F."/>
            <person name="Boufleur T.R."/>
            <person name="Ciampi-Guillardi M."/>
            <person name="Sukno S.A."/>
            <person name="Thon M.R."/>
            <person name="Massola Junior N.S."/>
            <person name="Baroncelli R."/>
        </authorList>
    </citation>
    <scope>NUCLEOTIDE SEQUENCE [LARGE SCALE GENOMIC DNA]</scope>
    <source>
        <strain evidence="2 3">LFN0009</strain>
    </source>
</reference>
<keyword evidence="3" id="KW-1185">Reference proteome</keyword>
<accession>A0A8H6J6Y4</accession>
<sequence>MGTRPPQPCNIVLSKAKQGQNRAKQSGEAKQSKAQQIIRTSEHACNRSNEERQRRIQRDMVRQMKGSGSNVAAFAAFQLTTEHLSQPQSTARPTTTSQKPRPASPSYPYKAPKGALVGRPGCFEVLPPGVN</sequence>
<organism evidence="2 3">
    <name type="scientific">Colletotrichum sojae</name>
    <dbReference type="NCBI Taxonomy" id="2175907"/>
    <lineage>
        <taxon>Eukaryota</taxon>
        <taxon>Fungi</taxon>
        <taxon>Dikarya</taxon>
        <taxon>Ascomycota</taxon>
        <taxon>Pezizomycotina</taxon>
        <taxon>Sordariomycetes</taxon>
        <taxon>Hypocreomycetidae</taxon>
        <taxon>Glomerellales</taxon>
        <taxon>Glomerellaceae</taxon>
        <taxon>Colletotrichum</taxon>
        <taxon>Colletotrichum orchidearum species complex</taxon>
    </lineage>
</organism>
<dbReference type="Proteomes" id="UP000652219">
    <property type="component" value="Unassembled WGS sequence"/>
</dbReference>
<evidence type="ECO:0000313" key="2">
    <source>
        <dbReference type="EMBL" id="KAF6807674.1"/>
    </source>
</evidence>
<feature type="region of interest" description="Disordered" evidence="1">
    <location>
        <begin position="81"/>
        <end position="119"/>
    </location>
</feature>
<proteinExistence type="predicted"/>
<gene>
    <name evidence="2" type="ORF">CSOJ01_08038</name>
</gene>
<dbReference type="EMBL" id="WIGN01000132">
    <property type="protein sequence ID" value="KAF6807674.1"/>
    <property type="molecule type" value="Genomic_DNA"/>
</dbReference>
<dbReference type="AlphaFoldDB" id="A0A8H6J6Y4"/>
<feature type="compositionally biased region" description="Basic and acidic residues" evidence="1">
    <location>
        <begin position="40"/>
        <end position="55"/>
    </location>
</feature>
<feature type="compositionally biased region" description="Polar residues" evidence="1">
    <location>
        <begin position="81"/>
        <end position="99"/>
    </location>
</feature>
<evidence type="ECO:0000313" key="3">
    <source>
        <dbReference type="Proteomes" id="UP000652219"/>
    </source>
</evidence>
<comment type="caution">
    <text evidence="2">The sequence shown here is derived from an EMBL/GenBank/DDBJ whole genome shotgun (WGS) entry which is preliminary data.</text>
</comment>